<gene>
    <name evidence="4" type="ORF">NMN56_005460</name>
</gene>
<dbReference type="InterPro" id="IPR041698">
    <property type="entry name" value="Methyltransf_25"/>
</dbReference>
<dbReference type="GO" id="GO:0032259">
    <property type="term" value="P:methylation"/>
    <property type="evidence" value="ECO:0007669"/>
    <property type="project" value="UniProtKB-KW"/>
</dbReference>
<comment type="caution">
    <text evidence="4">The sequence shown here is derived from an EMBL/GenBank/DDBJ whole genome shotgun (WGS) entry which is preliminary data.</text>
</comment>
<feature type="domain" description="Methyltransferase" evidence="3">
    <location>
        <begin position="43"/>
        <end position="135"/>
    </location>
</feature>
<dbReference type="GO" id="GO:0008168">
    <property type="term" value="F:methyltransferase activity"/>
    <property type="evidence" value="ECO:0007669"/>
    <property type="project" value="UniProtKB-KW"/>
</dbReference>
<evidence type="ECO:0000313" key="4">
    <source>
        <dbReference type="EMBL" id="MDJ1131411.1"/>
    </source>
</evidence>
<evidence type="ECO:0000256" key="1">
    <source>
        <dbReference type="ARBA" id="ARBA00022603"/>
    </source>
</evidence>
<dbReference type="RefSeq" id="WP_274039231.1">
    <property type="nucleotide sequence ID" value="NZ_JANCPR020000004.1"/>
</dbReference>
<dbReference type="PANTHER" id="PTHR43861:SF1">
    <property type="entry name" value="TRANS-ACONITATE 2-METHYLTRANSFERASE"/>
    <property type="match status" value="1"/>
</dbReference>
<dbReference type="Pfam" id="PF13649">
    <property type="entry name" value="Methyltransf_25"/>
    <property type="match status" value="1"/>
</dbReference>
<organism evidence="4 5">
    <name type="scientific">Streptomyces iconiensis</name>
    <dbReference type="NCBI Taxonomy" id="1384038"/>
    <lineage>
        <taxon>Bacteria</taxon>
        <taxon>Bacillati</taxon>
        <taxon>Actinomycetota</taxon>
        <taxon>Actinomycetes</taxon>
        <taxon>Kitasatosporales</taxon>
        <taxon>Streptomycetaceae</taxon>
        <taxon>Streptomyces</taxon>
    </lineage>
</organism>
<proteinExistence type="predicted"/>
<reference evidence="4 5" key="1">
    <citation type="submission" date="2023-05" db="EMBL/GenBank/DDBJ databases">
        <title>Streptantibioticus silvisoli sp. nov., acidotolerant actinomycetes 1 from pine litter.</title>
        <authorList>
            <person name="Swiecimska M."/>
            <person name="Golinska P."/>
            <person name="Sangal V."/>
            <person name="Wachnowicz B."/>
            <person name="Goodfellow M."/>
        </authorList>
    </citation>
    <scope>NUCLEOTIDE SEQUENCE [LARGE SCALE GENOMIC DNA]</scope>
    <source>
        <strain evidence="4 5">DSM 42109</strain>
    </source>
</reference>
<keyword evidence="5" id="KW-1185">Reference proteome</keyword>
<dbReference type="Proteomes" id="UP001214441">
    <property type="component" value="Unassembled WGS sequence"/>
</dbReference>
<name>A0ABT6ZRZ4_9ACTN</name>
<dbReference type="EMBL" id="JANCPR020000004">
    <property type="protein sequence ID" value="MDJ1131411.1"/>
    <property type="molecule type" value="Genomic_DNA"/>
</dbReference>
<evidence type="ECO:0000313" key="5">
    <source>
        <dbReference type="Proteomes" id="UP001214441"/>
    </source>
</evidence>
<keyword evidence="1 4" id="KW-0489">Methyltransferase</keyword>
<evidence type="ECO:0000256" key="2">
    <source>
        <dbReference type="ARBA" id="ARBA00022679"/>
    </source>
</evidence>
<accession>A0ABT6ZRZ4</accession>
<dbReference type="CDD" id="cd02440">
    <property type="entry name" value="AdoMet_MTases"/>
    <property type="match status" value="1"/>
</dbReference>
<keyword evidence="2" id="KW-0808">Transferase</keyword>
<evidence type="ECO:0000259" key="3">
    <source>
        <dbReference type="Pfam" id="PF13649"/>
    </source>
</evidence>
<dbReference type="SUPFAM" id="SSF53335">
    <property type="entry name" value="S-adenosyl-L-methionine-dependent methyltransferases"/>
    <property type="match status" value="1"/>
</dbReference>
<sequence>MNPQYDKLVENYGEVDDVILFYRENVEFPSLLRALGEVAGKRVLDVGCGDGVYARMVQRMGASRVVGVDVSSAMVDLARSEGKEAIEYLVHDVATLPVLGSFDVALAANVLHYAPDRQVLARMCRRVFANLAPGGRLLAFVGNPDCDKAAAAANGFVVTPPDDPREGDPMTVAVPTDPPTVVQVRYWPRETVARVLRASGFAEVTWEPLTSSPAARELDHVQRCVEVPIHLLLTARR</sequence>
<dbReference type="PANTHER" id="PTHR43861">
    <property type="entry name" value="TRANS-ACONITATE 2-METHYLTRANSFERASE-RELATED"/>
    <property type="match status" value="1"/>
</dbReference>
<dbReference type="Gene3D" id="3.40.50.150">
    <property type="entry name" value="Vaccinia Virus protein VP39"/>
    <property type="match status" value="1"/>
</dbReference>
<protein>
    <submittedName>
        <fullName evidence="4">Methyltransferase domain-containing protein</fullName>
    </submittedName>
</protein>
<dbReference type="InterPro" id="IPR029063">
    <property type="entry name" value="SAM-dependent_MTases_sf"/>
</dbReference>